<dbReference type="AlphaFoldDB" id="A0A2P1QSG1"/>
<protein>
    <submittedName>
        <fullName evidence="1">Uncharacterized protein</fullName>
    </submittedName>
</protein>
<evidence type="ECO:0000313" key="2">
    <source>
        <dbReference type="Proteomes" id="UP000033961"/>
    </source>
</evidence>
<proteinExistence type="predicted"/>
<reference evidence="1 2" key="1">
    <citation type="journal article" date="2015" name="Genome Announc.">
        <title>Draft Genome Sequences of Leptospira santarosai Strains U160, U164, and U233, Isolated from Asymptomatic Cattle.</title>
        <authorList>
            <person name="Kremer F.S."/>
            <person name="Eslabao M.R."/>
            <person name="Provisor M."/>
            <person name="Woloski R.D."/>
            <person name="Ramires O.V."/>
            <person name="Moreno L.Z."/>
            <person name="Moreno A.M."/>
            <person name="Hamond C."/>
            <person name="Lilenbaum W."/>
            <person name="Dellagostin O.A."/>
        </authorList>
    </citation>
    <scope>NUCLEOTIDE SEQUENCE [LARGE SCALE GENOMIC DNA]</scope>
    <source>
        <strain evidence="1 2">U160</strain>
    </source>
</reference>
<name>A0A2P1QSG1_9LEPT</name>
<evidence type="ECO:0000313" key="1">
    <source>
        <dbReference type="EMBL" id="AVQ11856.1"/>
    </source>
</evidence>
<sequence>MNTIGITIQSFSFSWPQLSKETQTQEKDIKVPESIPRIKPKSTVNEIKPEELVMKPSPISFEERMNQVISPEQMKDLLSMMMRSRMSETDHKIDVKR</sequence>
<accession>A0A2P1QSG1</accession>
<gene>
    <name evidence="1" type="ORF">XB16_1526</name>
</gene>
<dbReference type="EMBL" id="CP027843">
    <property type="protein sequence ID" value="AVQ11856.1"/>
    <property type="molecule type" value="Genomic_DNA"/>
</dbReference>
<dbReference type="Proteomes" id="UP000033961">
    <property type="component" value="Chromosome I"/>
</dbReference>
<organism evidence="1 2">
    <name type="scientific">Leptospira santarosai</name>
    <dbReference type="NCBI Taxonomy" id="28183"/>
    <lineage>
        <taxon>Bacteria</taxon>
        <taxon>Pseudomonadati</taxon>
        <taxon>Spirochaetota</taxon>
        <taxon>Spirochaetia</taxon>
        <taxon>Leptospirales</taxon>
        <taxon>Leptospiraceae</taxon>
        <taxon>Leptospira</taxon>
    </lineage>
</organism>